<sequence length="339" mass="36570">MLQAIMTNPGIIEFREIGKPQPASDEVLIRIKRIGVCGSDIHVYHGLHPYTAYPVVQGHEVGGVVAETGAKVTGFSPGDKVVFMPQVTCGECYPCRHGMVHICDNLQVMGFQTDGAAQEFFSVKAEKVLKLPATMSLDEAALIEPISVAVHSLSRGGNIKGRKMLVLGGGTIGNLVAQVAQASGAEAVLLTDISEYKLNKARECGIRNVVNPEKEDLSLAILKYFGPDKADLIMECVGVQPTITQAIVTARKGSTIVVVGVFGRKPEVDLGLVQDRELSLVGTLMYQKEDYERAIELAASGKLSLDPMVTQRFAFKDYPQAYESIEGSGGDYLKVMIDL</sequence>
<keyword evidence="1 4" id="KW-0479">Metal-binding</keyword>
<dbReference type="PROSITE" id="PS00059">
    <property type="entry name" value="ADH_ZINC"/>
    <property type="match status" value="1"/>
</dbReference>
<dbReference type="InterPro" id="IPR036291">
    <property type="entry name" value="NAD(P)-bd_dom_sf"/>
</dbReference>
<feature type="domain" description="Enoyl reductase (ER)" evidence="5">
    <location>
        <begin position="10"/>
        <end position="337"/>
    </location>
</feature>
<dbReference type="GO" id="GO:0016491">
    <property type="term" value="F:oxidoreductase activity"/>
    <property type="evidence" value="ECO:0007669"/>
    <property type="project" value="UniProtKB-KW"/>
</dbReference>
<dbReference type="SUPFAM" id="SSF50129">
    <property type="entry name" value="GroES-like"/>
    <property type="match status" value="1"/>
</dbReference>
<dbReference type="PANTHER" id="PTHR43401:SF2">
    <property type="entry name" value="L-THREONINE 3-DEHYDROGENASE"/>
    <property type="match status" value="1"/>
</dbReference>
<dbReference type="Gene3D" id="3.40.50.720">
    <property type="entry name" value="NAD(P)-binding Rossmann-like Domain"/>
    <property type="match status" value="1"/>
</dbReference>
<dbReference type="EMBL" id="JACNJN010000017">
    <property type="protein sequence ID" value="MBC8333674.1"/>
    <property type="molecule type" value="Genomic_DNA"/>
</dbReference>
<dbReference type="InterPro" id="IPR002328">
    <property type="entry name" value="ADH_Zn_CS"/>
</dbReference>
<protein>
    <submittedName>
        <fullName evidence="6">Alcohol dehydrogenase catalytic domain-containing protein</fullName>
    </submittedName>
</protein>
<name>A0A8J6TGX8_9CHLR</name>
<gene>
    <name evidence="6" type="ORF">H8E29_00260</name>
</gene>
<dbReference type="SMART" id="SM00829">
    <property type="entry name" value="PKS_ER"/>
    <property type="match status" value="1"/>
</dbReference>
<dbReference type="InterPro" id="IPR011032">
    <property type="entry name" value="GroES-like_sf"/>
</dbReference>
<dbReference type="SUPFAM" id="SSF51735">
    <property type="entry name" value="NAD(P)-binding Rossmann-fold domains"/>
    <property type="match status" value="1"/>
</dbReference>
<dbReference type="PANTHER" id="PTHR43401">
    <property type="entry name" value="L-THREONINE 3-DEHYDROGENASE"/>
    <property type="match status" value="1"/>
</dbReference>
<evidence type="ECO:0000313" key="7">
    <source>
        <dbReference type="Proteomes" id="UP000614469"/>
    </source>
</evidence>
<comment type="caution">
    <text evidence="6">The sequence shown here is derived from an EMBL/GenBank/DDBJ whole genome shotgun (WGS) entry which is preliminary data.</text>
</comment>
<dbReference type="InterPro" id="IPR013154">
    <property type="entry name" value="ADH-like_N"/>
</dbReference>
<dbReference type="Proteomes" id="UP000614469">
    <property type="component" value="Unassembled WGS sequence"/>
</dbReference>
<dbReference type="Gene3D" id="3.90.180.10">
    <property type="entry name" value="Medium-chain alcohol dehydrogenases, catalytic domain"/>
    <property type="match status" value="1"/>
</dbReference>
<dbReference type="InterPro" id="IPR020843">
    <property type="entry name" value="ER"/>
</dbReference>
<evidence type="ECO:0000256" key="1">
    <source>
        <dbReference type="ARBA" id="ARBA00022723"/>
    </source>
</evidence>
<dbReference type="InterPro" id="IPR050129">
    <property type="entry name" value="Zn_alcohol_dh"/>
</dbReference>
<dbReference type="AlphaFoldDB" id="A0A8J6TGX8"/>
<comment type="cofactor">
    <cofactor evidence="4">
        <name>Zn(2+)</name>
        <dbReference type="ChEBI" id="CHEBI:29105"/>
    </cofactor>
</comment>
<dbReference type="Pfam" id="PF08240">
    <property type="entry name" value="ADH_N"/>
    <property type="match status" value="1"/>
</dbReference>
<accession>A0A8J6TGX8</accession>
<evidence type="ECO:0000256" key="3">
    <source>
        <dbReference type="ARBA" id="ARBA00023002"/>
    </source>
</evidence>
<comment type="similarity">
    <text evidence="4">Belongs to the zinc-containing alcohol dehydrogenase family.</text>
</comment>
<evidence type="ECO:0000256" key="4">
    <source>
        <dbReference type="RuleBase" id="RU361277"/>
    </source>
</evidence>
<evidence type="ECO:0000259" key="5">
    <source>
        <dbReference type="SMART" id="SM00829"/>
    </source>
</evidence>
<dbReference type="GO" id="GO:0008270">
    <property type="term" value="F:zinc ion binding"/>
    <property type="evidence" value="ECO:0007669"/>
    <property type="project" value="InterPro"/>
</dbReference>
<evidence type="ECO:0000313" key="6">
    <source>
        <dbReference type="EMBL" id="MBC8333674.1"/>
    </source>
</evidence>
<keyword evidence="2 4" id="KW-0862">Zinc</keyword>
<dbReference type="InterPro" id="IPR013149">
    <property type="entry name" value="ADH-like_C"/>
</dbReference>
<organism evidence="6 7">
    <name type="scientific">Candidatus Desulfolinea nitratireducens</name>
    <dbReference type="NCBI Taxonomy" id="2841698"/>
    <lineage>
        <taxon>Bacteria</taxon>
        <taxon>Bacillati</taxon>
        <taxon>Chloroflexota</taxon>
        <taxon>Anaerolineae</taxon>
        <taxon>Anaerolineales</taxon>
        <taxon>Anaerolineales incertae sedis</taxon>
        <taxon>Candidatus Desulfolinea</taxon>
    </lineage>
</organism>
<evidence type="ECO:0000256" key="2">
    <source>
        <dbReference type="ARBA" id="ARBA00022833"/>
    </source>
</evidence>
<proteinExistence type="inferred from homology"/>
<dbReference type="Pfam" id="PF00107">
    <property type="entry name" value="ADH_zinc_N"/>
    <property type="match status" value="1"/>
</dbReference>
<keyword evidence="3" id="KW-0560">Oxidoreductase</keyword>
<reference evidence="6 7" key="1">
    <citation type="submission" date="2020-08" db="EMBL/GenBank/DDBJ databases">
        <title>Bridging the membrane lipid divide: bacteria of the FCB group superphylum have the potential to synthesize archaeal ether lipids.</title>
        <authorList>
            <person name="Villanueva L."/>
            <person name="Von Meijenfeldt F.A.B."/>
            <person name="Westbye A.B."/>
            <person name="Yadav S."/>
            <person name="Hopmans E.C."/>
            <person name="Dutilh B.E."/>
            <person name="Sinninghe Damste J.S."/>
        </authorList>
    </citation>
    <scope>NUCLEOTIDE SEQUENCE [LARGE SCALE GENOMIC DNA]</scope>
    <source>
        <strain evidence="6">NIOZ-UU36</strain>
    </source>
</reference>